<dbReference type="InterPro" id="IPR050122">
    <property type="entry name" value="RTK"/>
</dbReference>
<dbReference type="PANTHER" id="PTHR24416">
    <property type="entry name" value="TYROSINE-PROTEIN KINASE RECEPTOR"/>
    <property type="match status" value="1"/>
</dbReference>
<dbReference type="GO" id="GO:0043235">
    <property type="term" value="C:receptor complex"/>
    <property type="evidence" value="ECO:0007669"/>
    <property type="project" value="TreeGrafter"/>
</dbReference>
<feature type="domain" description="Protein kinase" evidence="2">
    <location>
        <begin position="1"/>
        <end position="122"/>
    </location>
</feature>
<dbReference type="Gene3D" id="1.10.510.10">
    <property type="entry name" value="Transferase(Phosphotransferase) domain 1"/>
    <property type="match status" value="1"/>
</dbReference>
<name>A0A6A4USL5_AMPAM</name>
<dbReference type="InterPro" id="IPR001245">
    <property type="entry name" value="Ser-Thr/Tyr_kinase_cat_dom"/>
</dbReference>
<feature type="signal peptide" evidence="1">
    <location>
        <begin position="1"/>
        <end position="18"/>
    </location>
</feature>
<dbReference type="AlphaFoldDB" id="A0A6A4USL5"/>
<reference evidence="3 4" key="1">
    <citation type="submission" date="2019-07" db="EMBL/GenBank/DDBJ databases">
        <title>Draft genome assembly of a fouling barnacle, Amphibalanus amphitrite (Darwin, 1854): The first reference genome for Thecostraca.</title>
        <authorList>
            <person name="Kim W."/>
        </authorList>
    </citation>
    <scope>NUCLEOTIDE SEQUENCE [LARGE SCALE GENOMIC DNA]</scope>
    <source>
        <strain evidence="3">SNU_AA5</strain>
        <tissue evidence="3">Soma without cirri and trophi</tissue>
    </source>
</reference>
<dbReference type="SUPFAM" id="SSF56112">
    <property type="entry name" value="Protein kinase-like (PK-like)"/>
    <property type="match status" value="1"/>
</dbReference>
<dbReference type="SMART" id="SM00219">
    <property type="entry name" value="TyrKc"/>
    <property type="match status" value="1"/>
</dbReference>
<dbReference type="Proteomes" id="UP000440578">
    <property type="component" value="Unassembled WGS sequence"/>
</dbReference>
<evidence type="ECO:0000313" key="3">
    <source>
        <dbReference type="EMBL" id="KAF0286657.1"/>
    </source>
</evidence>
<dbReference type="GO" id="GO:0005886">
    <property type="term" value="C:plasma membrane"/>
    <property type="evidence" value="ECO:0007669"/>
    <property type="project" value="TreeGrafter"/>
</dbReference>
<keyword evidence="4" id="KW-1185">Reference proteome</keyword>
<sequence length="122" mass="13859">MCPSTVTFWTCILQCSVAVKTLKLNATLEEKQDFLREADIMKGFDHTNIVRLLGVCTLAEPLLTVMEFMLHGDLKTFLLSRRNPKDECGEISDKNLTSMARDVACALSYLADRKFVHRPYSK</sequence>
<dbReference type="PROSITE" id="PS50011">
    <property type="entry name" value="PROTEIN_KINASE_DOM"/>
    <property type="match status" value="1"/>
</dbReference>
<comment type="caution">
    <text evidence="3">The sequence shown here is derived from an EMBL/GenBank/DDBJ whole genome shotgun (WGS) entry which is preliminary data.</text>
</comment>
<dbReference type="InterPro" id="IPR000719">
    <property type="entry name" value="Prot_kinase_dom"/>
</dbReference>
<dbReference type="GO" id="GO:0004714">
    <property type="term" value="F:transmembrane receptor protein tyrosine kinase activity"/>
    <property type="evidence" value="ECO:0007669"/>
    <property type="project" value="TreeGrafter"/>
</dbReference>
<evidence type="ECO:0000259" key="2">
    <source>
        <dbReference type="PROSITE" id="PS50011"/>
    </source>
</evidence>
<keyword evidence="3" id="KW-0675">Receptor</keyword>
<dbReference type="OrthoDB" id="4062651at2759"/>
<gene>
    <name evidence="3" type="primary">insr</name>
    <name evidence="3" type="ORF">FJT64_014854</name>
</gene>
<dbReference type="Pfam" id="PF07714">
    <property type="entry name" value="PK_Tyr_Ser-Thr"/>
    <property type="match status" value="1"/>
</dbReference>
<dbReference type="PANTHER" id="PTHR24416:SF489">
    <property type="entry name" value="PROTEIN KINASE DOMAIN-CONTAINING PROTEIN"/>
    <property type="match status" value="1"/>
</dbReference>
<dbReference type="GO" id="GO:0007169">
    <property type="term" value="P:cell surface receptor protein tyrosine kinase signaling pathway"/>
    <property type="evidence" value="ECO:0007669"/>
    <property type="project" value="TreeGrafter"/>
</dbReference>
<evidence type="ECO:0000256" key="1">
    <source>
        <dbReference type="SAM" id="SignalP"/>
    </source>
</evidence>
<dbReference type="InterPro" id="IPR020635">
    <property type="entry name" value="Tyr_kinase_cat_dom"/>
</dbReference>
<evidence type="ECO:0000313" key="4">
    <source>
        <dbReference type="Proteomes" id="UP000440578"/>
    </source>
</evidence>
<dbReference type="InterPro" id="IPR011009">
    <property type="entry name" value="Kinase-like_dom_sf"/>
</dbReference>
<dbReference type="GO" id="GO:0005524">
    <property type="term" value="F:ATP binding"/>
    <property type="evidence" value="ECO:0007669"/>
    <property type="project" value="InterPro"/>
</dbReference>
<feature type="chain" id="PRO_5025362346" evidence="1">
    <location>
        <begin position="19"/>
        <end position="122"/>
    </location>
</feature>
<organism evidence="3 4">
    <name type="scientific">Amphibalanus amphitrite</name>
    <name type="common">Striped barnacle</name>
    <name type="synonym">Balanus amphitrite</name>
    <dbReference type="NCBI Taxonomy" id="1232801"/>
    <lineage>
        <taxon>Eukaryota</taxon>
        <taxon>Metazoa</taxon>
        <taxon>Ecdysozoa</taxon>
        <taxon>Arthropoda</taxon>
        <taxon>Crustacea</taxon>
        <taxon>Multicrustacea</taxon>
        <taxon>Cirripedia</taxon>
        <taxon>Thoracica</taxon>
        <taxon>Thoracicalcarea</taxon>
        <taxon>Balanomorpha</taxon>
        <taxon>Balanoidea</taxon>
        <taxon>Balanidae</taxon>
        <taxon>Amphibalaninae</taxon>
        <taxon>Amphibalanus</taxon>
    </lineage>
</organism>
<proteinExistence type="predicted"/>
<dbReference type="EMBL" id="VIIS01002238">
    <property type="protein sequence ID" value="KAF0286657.1"/>
    <property type="molecule type" value="Genomic_DNA"/>
</dbReference>
<accession>A0A6A4USL5</accession>
<dbReference type="Gene3D" id="3.30.200.20">
    <property type="entry name" value="Phosphorylase Kinase, domain 1"/>
    <property type="match status" value="1"/>
</dbReference>
<protein>
    <submittedName>
        <fullName evidence="3">Insulin receptor</fullName>
    </submittedName>
</protein>
<keyword evidence="1" id="KW-0732">Signal</keyword>